<evidence type="ECO:0000259" key="11">
    <source>
        <dbReference type="SMART" id="SM00493"/>
    </source>
</evidence>
<dbReference type="InterPro" id="IPR050219">
    <property type="entry name" value="DnaG_primase"/>
</dbReference>
<gene>
    <name evidence="12" type="primary">58</name>
    <name evidence="12" type="ORF">SEA_SPARKLEGODDESS_58</name>
</gene>
<evidence type="ECO:0000256" key="9">
    <source>
        <dbReference type="ARBA" id="ARBA00023163"/>
    </source>
</evidence>
<evidence type="ECO:0000256" key="8">
    <source>
        <dbReference type="ARBA" id="ARBA00022833"/>
    </source>
</evidence>
<feature type="domain" description="Zinc finger CHC2-type" evidence="10">
    <location>
        <begin position="40"/>
        <end position="101"/>
    </location>
</feature>
<dbReference type="Proteomes" id="UP000259914">
    <property type="component" value="Segment"/>
</dbReference>
<dbReference type="EMBL" id="MH590589">
    <property type="protein sequence ID" value="AXH68772.1"/>
    <property type="molecule type" value="Genomic_DNA"/>
</dbReference>
<dbReference type="SUPFAM" id="SSF57783">
    <property type="entry name" value="Zinc beta-ribbon"/>
    <property type="match status" value="1"/>
</dbReference>
<dbReference type="InterPro" id="IPR034151">
    <property type="entry name" value="TOPRIM_DnaG_bac"/>
</dbReference>
<sequence>MGGRGDFEWDRTRETYTPNQVEATIRACGVDVEGETHNDFLCFCPFHGNRFSPSFSVSKTSGAYICFNHSCGMSGTLIDLVKKIPKRDGTFRNEFAARRLILKKGSETEQAFVDQIEKLLEPVVEFPEFPQKTLDRMYDDFWQNPEAVRYMVEERGFEEETLEYFRIGFSAKKDIIAVPMHSPKGIPVGVIGRPADKENKFFKNSQGLPTSKTLWNIHRAKKHGEVVVVCEASFDAMRIHQAGFPNVVACLGGNFSPYHFEQLNRHFSRIIIMTDFDKKEKHIYRNCRKCKRKGLNLCVGHNPGRDLGATIAAGLHRKDVLWASYEEGMVYPGMAKDAGDMTDAEIRQCLKNAVQNFVYEGWQLY</sequence>
<keyword evidence="6" id="KW-0479">Metal-binding</keyword>
<dbReference type="GO" id="GO:0003899">
    <property type="term" value="F:DNA-directed RNA polymerase activity"/>
    <property type="evidence" value="ECO:0007669"/>
    <property type="project" value="InterPro"/>
</dbReference>
<evidence type="ECO:0000256" key="3">
    <source>
        <dbReference type="ARBA" id="ARBA00022679"/>
    </source>
</evidence>
<keyword evidence="2" id="KW-0639">Primosome</keyword>
<dbReference type="PANTHER" id="PTHR30313">
    <property type="entry name" value="DNA PRIMASE"/>
    <property type="match status" value="1"/>
</dbReference>
<keyword evidence="1" id="KW-0240">DNA-directed RNA polymerase</keyword>
<dbReference type="PANTHER" id="PTHR30313:SF2">
    <property type="entry name" value="DNA PRIMASE"/>
    <property type="match status" value="1"/>
</dbReference>
<dbReference type="Gene3D" id="3.90.580.10">
    <property type="entry name" value="Zinc finger, CHC2-type domain"/>
    <property type="match status" value="1"/>
</dbReference>
<dbReference type="GO" id="GO:0006269">
    <property type="term" value="P:DNA replication, synthesis of primer"/>
    <property type="evidence" value="ECO:0007669"/>
    <property type="project" value="UniProtKB-KW"/>
</dbReference>
<evidence type="ECO:0000256" key="2">
    <source>
        <dbReference type="ARBA" id="ARBA00022515"/>
    </source>
</evidence>
<protein>
    <submittedName>
        <fullName evidence="12">DNA primase</fullName>
    </submittedName>
</protein>
<evidence type="ECO:0000256" key="1">
    <source>
        <dbReference type="ARBA" id="ARBA00022478"/>
    </source>
</evidence>
<accession>A0A345MDZ1</accession>
<reference evidence="12 13" key="1">
    <citation type="submission" date="2018-07" db="EMBL/GenBank/DDBJ databases">
        <authorList>
            <person name="Dixon J."/>
            <person name="Knudsen H.R."/>
            <person name="Rock W."/>
            <person name="Scott A.N."/>
            <person name="Walsdorf S.L."/>
            <person name="Layton S.R."/>
            <person name="Nayek S."/>
            <person name="Kim T."/>
            <person name="Hughes L.E."/>
            <person name="Garlena R.A."/>
            <person name="Russell D.A."/>
            <person name="Pope W.H."/>
            <person name="Jacobs-Sera D."/>
            <person name="Hatfull G.F."/>
        </authorList>
    </citation>
    <scope>NUCLEOTIDE SEQUENCE [LARGE SCALE GENOMIC DNA]</scope>
</reference>
<dbReference type="CDD" id="cd03364">
    <property type="entry name" value="TOPRIM_DnaG_primases"/>
    <property type="match status" value="1"/>
</dbReference>
<dbReference type="InterPro" id="IPR006171">
    <property type="entry name" value="TOPRIM_dom"/>
</dbReference>
<evidence type="ECO:0000256" key="7">
    <source>
        <dbReference type="ARBA" id="ARBA00022771"/>
    </source>
</evidence>
<keyword evidence="3" id="KW-0808">Transferase</keyword>
<dbReference type="GO" id="GO:0008270">
    <property type="term" value="F:zinc ion binding"/>
    <property type="evidence" value="ECO:0007669"/>
    <property type="project" value="UniProtKB-KW"/>
</dbReference>
<keyword evidence="7" id="KW-0863">Zinc-finger</keyword>
<dbReference type="SUPFAM" id="SSF56731">
    <property type="entry name" value="DNA primase core"/>
    <property type="match status" value="1"/>
</dbReference>
<evidence type="ECO:0000313" key="12">
    <source>
        <dbReference type="EMBL" id="AXH68772.1"/>
    </source>
</evidence>
<dbReference type="SMART" id="SM00400">
    <property type="entry name" value="ZnF_CHCC"/>
    <property type="match status" value="1"/>
</dbReference>
<dbReference type="Pfam" id="PF13662">
    <property type="entry name" value="Toprim_4"/>
    <property type="match status" value="1"/>
</dbReference>
<evidence type="ECO:0000256" key="4">
    <source>
        <dbReference type="ARBA" id="ARBA00022695"/>
    </source>
</evidence>
<keyword evidence="9" id="KW-0804">Transcription</keyword>
<dbReference type="InterPro" id="IPR036977">
    <property type="entry name" value="DNA_primase_Znf_CHC2"/>
</dbReference>
<dbReference type="InterPro" id="IPR002694">
    <property type="entry name" value="Znf_CHC2"/>
</dbReference>
<evidence type="ECO:0000259" key="10">
    <source>
        <dbReference type="SMART" id="SM00400"/>
    </source>
</evidence>
<feature type="domain" description="Toprim" evidence="11">
    <location>
        <begin position="225"/>
        <end position="292"/>
    </location>
</feature>
<evidence type="ECO:0000313" key="13">
    <source>
        <dbReference type="Proteomes" id="UP000259914"/>
    </source>
</evidence>
<evidence type="ECO:0000256" key="6">
    <source>
        <dbReference type="ARBA" id="ARBA00022723"/>
    </source>
</evidence>
<dbReference type="GO" id="GO:0003677">
    <property type="term" value="F:DNA binding"/>
    <property type="evidence" value="ECO:0007669"/>
    <property type="project" value="InterPro"/>
</dbReference>
<dbReference type="Pfam" id="PF01807">
    <property type="entry name" value="Zn_ribbon_DnaG"/>
    <property type="match status" value="1"/>
</dbReference>
<proteinExistence type="predicted"/>
<keyword evidence="5" id="KW-0235">DNA replication</keyword>
<name>A0A345MDZ1_9CAUD</name>
<keyword evidence="4" id="KW-0548">Nucleotidyltransferase</keyword>
<organism evidence="12 13">
    <name type="scientific">Streptomyces phage SparkleGoddess</name>
    <dbReference type="NCBI Taxonomy" id="2283305"/>
    <lineage>
        <taxon>Viruses</taxon>
        <taxon>Duplodnaviria</taxon>
        <taxon>Heunggongvirae</taxon>
        <taxon>Uroviricota</taxon>
        <taxon>Caudoviricetes</taxon>
        <taxon>Stanwilliamsviridae</taxon>
        <taxon>Loccivirinae</taxon>
        <taxon>Gilsonvirus</taxon>
        <taxon>Gilsonvirus comrade</taxon>
    </lineage>
</organism>
<keyword evidence="8" id="KW-0862">Zinc</keyword>
<dbReference type="SMART" id="SM00493">
    <property type="entry name" value="TOPRIM"/>
    <property type="match status" value="1"/>
</dbReference>
<evidence type="ECO:0000256" key="5">
    <source>
        <dbReference type="ARBA" id="ARBA00022705"/>
    </source>
</evidence>
<dbReference type="GO" id="GO:0000428">
    <property type="term" value="C:DNA-directed RNA polymerase complex"/>
    <property type="evidence" value="ECO:0007669"/>
    <property type="project" value="UniProtKB-KW"/>
</dbReference>
<dbReference type="Gene3D" id="3.40.1360.10">
    <property type="match status" value="1"/>
</dbReference>